<keyword evidence="2" id="KW-1185">Reference proteome</keyword>
<sequence length="132" mass="14729">MKSGRYSLYFILSSSVSCSCGLLTTDEVFGAVISERDVDSLEERDKSSNLESFSFKSWISEVISLVVWLEKLITALLVILLADLVEALFLGLGSASALCCIHETLYEHSLENFKHAVHLGLFLSHLILRFLQ</sequence>
<name>A0A9P8TN38_WICPI</name>
<evidence type="ECO:0000313" key="2">
    <source>
        <dbReference type="Proteomes" id="UP000774326"/>
    </source>
</evidence>
<gene>
    <name evidence="1" type="ORF">WICPIJ_004249</name>
</gene>
<dbReference type="EMBL" id="JAEUBG010002324">
    <property type="protein sequence ID" value="KAH3684785.1"/>
    <property type="molecule type" value="Genomic_DNA"/>
</dbReference>
<proteinExistence type="predicted"/>
<dbReference type="AlphaFoldDB" id="A0A9P8TN38"/>
<accession>A0A9P8TN38</accession>
<dbReference type="Proteomes" id="UP000774326">
    <property type="component" value="Unassembled WGS sequence"/>
</dbReference>
<dbReference type="PROSITE" id="PS51257">
    <property type="entry name" value="PROKAR_LIPOPROTEIN"/>
    <property type="match status" value="1"/>
</dbReference>
<evidence type="ECO:0000313" key="1">
    <source>
        <dbReference type="EMBL" id="KAH3684785.1"/>
    </source>
</evidence>
<organism evidence="1 2">
    <name type="scientific">Wickerhamomyces pijperi</name>
    <name type="common">Yeast</name>
    <name type="synonym">Pichia pijperi</name>
    <dbReference type="NCBI Taxonomy" id="599730"/>
    <lineage>
        <taxon>Eukaryota</taxon>
        <taxon>Fungi</taxon>
        <taxon>Dikarya</taxon>
        <taxon>Ascomycota</taxon>
        <taxon>Saccharomycotina</taxon>
        <taxon>Saccharomycetes</taxon>
        <taxon>Phaffomycetales</taxon>
        <taxon>Wickerhamomycetaceae</taxon>
        <taxon>Wickerhamomyces</taxon>
    </lineage>
</organism>
<protein>
    <submittedName>
        <fullName evidence="1">Uncharacterized protein</fullName>
    </submittedName>
</protein>
<comment type="caution">
    <text evidence="1">The sequence shown here is derived from an EMBL/GenBank/DDBJ whole genome shotgun (WGS) entry which is preliminary data.</text>
</comment>
<reference evidence="1" key="1">
    <citation type="journal article" date="2021" name="Open Biol.">
        <title>Shared evolutionary footprints suggest mitochondrial oxidative damage underlies multiple complex I losses in fungi.</title>
        <authorList>
            <person name="Schikora-Tamarit M.A."/>
            <person name="Marcet-Houben M."/>
            <person name="Nosek J."/>
            <person name="Gabaldon T."/>
        </authorList>
    </citation>
    <scope>NUCLEOTIDE SEQUENCE</scope>
    <source>
        <strain evidence="1">CBS2887</strain>
    </source>
</reference>
<reference evidence="1" key="2">
    <citation type="submission" date="2021-01" db="EMBL/GenBank/DDBJ databases">
        <authorList>
            <person name="Schikora-Tamarit M.A."/>
        </authorList>
    </citation>
    <scope>NUCLEOTIDE SEQUENCE</scope>
    <source>
        <strain evidence="1">CBS2887</strain>
    </source>
</reference>